<dbReference type="Proteomes" id="UP001458880">
    <property type="component" value="Unassembled WGS sequence"/>
</dbReference>
<dbReference type="AlphaFoldDB" id="A0AAW1I9N8"/>
<keyword evidence="2" id="KW-1185">Reference proteome</keyword>
<name>A0AAW1I9N8_POPJA</name>
<protein>
    <recommendedName>
        <fullName evidence="3">SGNH hydrolase-type esterase domain-containing protein</fullName>
    </recommendedName>
</protein>
<accession>A0AAW1I9N8</accession>
<evidence type="ECO:0008006" key="3">
    <source>
        <dbReference type="Google" id="ProtNLM"/>
    </source>
</evidence>
<reference evidence="1 2" key="1">
    <citation type="journal article" date="2024" name="BMC Genomics">
        <title>De novo assembly and annotation of Popillia japonica's genome with initial clues to its potential as an invasive pest.</title>
        <authorList>
            <person name="Cucini C."/>
            <person name="Boschi S."/>
            <person name="Funari R."/>
            <person name="Cardaioli E."/>
            <person name="Iannotti N."/>
            <person name="Marturano G."/>
            <person name="Paoli F."/>
            <person name="Bruttini M."/>
            <person name="Carapelli A."/>
            <person name="Frati F."/>
            <person name="Nardi F."/>
        </authorList>
    </citation>
    <scope>NUCLEOTIDE SEQUENCE [LARGE SCALE GENOMIC DNA]</scope>
    <source>
        <strain evidence="1">DMR45628</strain>
    </source>
</reference>
<evidence type="ECO:0000313" key="2">
    <source>
        <dbReference type="Proteomes" id="UP001458880"/>
    </source>
</evidence>
<organism evidence="1 2">
    <name type="scientific">Popillia japonica</name>
    <name type="common">Japanese beetle</name>
    <dbReference type="NCBI Taxonomy" id="7064"/>
    <lineage>
        <taxon>Eukaryota</taxon>
        <taxon>Metazoa</taxon>
        <taxon>Ecdysozoa</taxon>
        <taxon>Arthropoda</taxon>
        <taxon>Hexapoda</taxon>
        <taxon>Insecta</taxon>
        <taxon>Pterygota</taxon>
        <taxon>Neoptera</taxon>
        <taxon>Endopterygota</taxon>
        <taxon>Coleoptera</taxon>
        <taxon>Polyphaga</taxon>
        <taxon>Scarabaeiformia</taxon>
        <taxon>Scarabaeidae</taxon>
        <taxon>Rutelinae</taxon>
        <taxon>Popillia</taxon>
    </lineage>
</organism>
<evidence type="ECO:0000313" key="1">
    <source>
        <dbReference type="EMBL" id="KAK9685754.1"/>
    </source>
</evidence>
<dbReference type="InterPro" id="IPR036514">
    <property type="entry name" value="SGNH_hydro_sf"/>
</dbReference>
<proteinExistence type="predicted"/>
<dbReference type="SUPFAM" id="SSF52266">
    <property type="entry name" value="SGNH hydrolase"/>
    <property type="match status" value="1"/>
</dbReference>
<gene>
    <name evidence="1" type="ORF">QE152_g37700</name>
</gene>
<dbReference type="Gene3D" id="3.40.50.1110">
    <property type="entry name" value="SGNH hydrolase"/>
    <property type="match status" value="1"/>
</dbReference>
<sequence length="180" mass="20145">MSRRDSHRILILGDSHGRHFNQLLRDKLTSNFNIQSFIKPNAGVAEVISAVEDKIGDFNEGDYVVVLAGANDIDGCYDSTGVSSILAAYGELLNKTTHTNAIVSTIPFRHDRTELNGLIENVNGWLYNMCQKHSHVATFTINNILHRRFYHHRGLHLNILGKKHVCAHLKGLAVQYVSEA</sequence>
<comment type="caution">
    <text evidence="1">The sequence shown here is derived from an EMBL/GenBank/DDBJ whole genome shotgun (WGS) entry which is preliminary data.</text>
</comment>
<dbReference type="EMBL" id="JASPKY010000753">
    <property type="protein sequence ID" value="KAK9685754.1"/>
    <property type="molecule type" value="Genomic_DNA"/>
</dbReference>